<gene>
    <name evidence="2" type="ORF">HGMM_F35G12C33</name>
</gene>
<protein>
    <submittedName>
        <fullName evidence="2">Uncharacterized protein</fullName>
    </submittedName>
</protein>
<organism evidence="2">
    <name type="scientific">uncultured Acetothermia bacterium</name>
    <dbReference type="NCBI Taxonomy" id="236499"/>
    <lineage>
        <taxon>Bacteria</taxon>
        <taxon>Candidatus Bipolaricaulota</taxon>
        <taxon>environmental samples</taxon>
    </lineage>
</organism>
<feature type="region of interest" description="Disordered" evidence="1">
    <location>
        <begin position="1"/>
        <end position="63"/>
    </location>
</feature>
<sequence length="63" mass="6446">MFSRRSTGPIASLFGLKDLSPDPSPKRGGAGFACTERRAASGGTMNSPDEVWPLPVSGRGPGG</sequence>
<accession>H5SJC6</accession>
<evidence type="ECO:0000313" key="2">
    <source>
        <dbReference type="EMBL" id="BAL56262.1"/>
    </source>
</evidence>
<reference evidence="2" key="1">
    <citation type="journal article" date="2005" name="Environ. Microbiol.">
        <title>Genetic and functional properties of uncultivated thermophilic crenarchaeotes from a subsurface gold mine as revealed by analysis of genome fragments.</title>
        <authorList>
            <person name="Nunoura T."/>
            <person name="Hirayama H."/>
            <person name="Takami H."/>
            <person name="Oida H."/>
            <person name="Nishi S."/>
            <person name="Shimamura S."/>
            <person name="Suzuki Y."/>
            <person name="Inagaki F."/>
            <person name="Takai K."/>
            <person name="Nealson K.H."/>
            <person name="Horikoshi K."/>
        </authorList>
    </citation>
    <scope>NUCLEOTIDE SEQUENCE</scope>
</reference>
<name>H5SJC6_9BACT</name>
<evidence type="ECO:0000256" key="1">
    <source>
        <dbReference type="SAM" id="MobiDB-lite"/>
    </source>
</evidence>
<reference evidence="2" key="2">
    <citation type="journal article" date="2012" name="PLoS ONE">
        <title>A Deeply Branching Thermophilic Bacterium with an Ancient Acetyl-CoA Pathway Dominates a Subsurface Ecosystem.</title>
        <authorList>
            <person name="Takami H."/>
            <person name="Noguchi H."/>
            <person name="Takaki Y."/>
            <person name="Uchiyama I."/>
            <person name="Toyoda A."/>
            <person name="Nishi S."/>
            <person name="Chee G.-J."/>
            <person name="Arai W."/>
            <person name="Nunoura T."/>
            <person name="Itoh T."/>
            <person name="Hattori M."/>
            <person name="Takai K."/>
        </authorList>
    </citation>
    <scope>NUCLEOTIDE SEQUENCE</scope>
</reference>
<dbReference type="EMBL" id="AP011741">
    <property type="protein sequence ID" value="BAL56262.1"/>
    <property type="molecule type" value="Genomic_DNA"/>
</dbReference>
<proteinExistence type="predicted"/>
<dbReference type="AlphaFoldDB" id="H5SJC6"/>